<organism evidence="4 5">
    <name type="scientific">Trifolium medium</name>
    <dbReference type="NCBI Taxonomy" id="97028"/>
    <lineage>
        <taxon>Eukaryota</taxon>
        <taxon>Viridiplantae</taxon>
        <taxon>Streptophyta</taxon>
        <taxon>Embryophyta</taxon>
        <taxon>Tracheophyta</taxon>
        <taxon>Spermatophyta</taxon>
        <taxon>Magnoliopsida</taxon>
        <taxon>eudicotyledons</taxon>
        <taxon>Gunneridae</taxon>
        <taxon>Pentapetalae</taxon>
        <taxon>rosids</taxon>
        <taxon>fabids</taxon>
        <taxon>Fabales</taxon>
        <taxon>Fabaceae</taxon>
        <taxon>Papilionoideae</taxon>
        <taxon>50 kb inversion clade</taxon>
        <taxon>NPAAA clade</taxon>
        <taxon>Hologalegina</taxon>
        <taxon>IRL clade</taxon>
        <taxon>Trifolieae</taxon>
        <taxon>Trifolium</taxon>
    </lineage>
</organism>
<feature type="region of interest" description="Disordered" evidence="2">
    <location>
        <begin position="217"/>
        <end position="255"/>
    </location>
</feature>
<dbReference type="InterPro" id="IPR050441">
    <property type="entry name" value="RBM"/>
</dbReference>
<evidence type="ECO:0000313" key="5">
    <source>
        <dbReference type="Proteomes" id="UP000265520"/>
    </source>
</evidence>
<evidence type="ECO:0000313" key="4">
    <source>
        <dbReference type="EMBL" id="MCH80807.1"/>
    </source>
</evidence>
<gene>
    <name evidence="4" type="ORF">A2U01_0001581</name>
</gene>
<feature type="compositionally biased region" description="Basic and acidic residues" evidence="2">
    <location>
        <begin position="56"/>
        <end position="73"/>
    </location>
</feature>
<proteinExistence type="predicted"/>
<feature type="compositionally biased region" description="Acidic residues" evidence="2">
    <location>
        <begin position="81"/>
        <end position="91"/>
    </location>
</feature>
<dbReference type="InterPro" id="IPR035979">
    <property type="entry name" value="RBD_domain_sf"/>
</dbReference>
<dbReference type="Pfam" id="PF00076">
    <property type="entry name" value="RRM_1"/>
    <property type="match status" value="1"/>
</dbReference>
<dbReference type="PANTHER" id="PTHR48034">
    <property type="entry name" value="TRANSFORMER-2 SEX-DETERMINING PROTEIN-RELATED"/>
    <property type="match status" value="1"/>
</dbReference>
<feature type="compositionally biased region" description="Basic and acidic residues" evidence="2">
    <location>
        <begin position="20"/>
        <end position="34"/>
    </location>
</feature>
<evidence type="ECO:0000259" key="3">
    <source>
        <dbReference type="PROSITE" id="PS50102"/>
    </source>
</evidence>
<sequence>FNKKDNKVITPDAKNHARAKGQEDNSKDIDDPKLQDILQVMQPRTKSKMWANDTTVSRELKHDGVMSDMDYFKSKVTTEWSDSESSDDENDNVNSDSESADDDDKDNRGPASEREENCGNNPSERNLRSGAQELDLEGQEDTFGEDVANDKEEKLEEHFSQFSSVSQVHLVVDKETKRSKGIAYIHFSVLDFATRALEESDNSIFQGRLLHVMPAIPRRSNNEENNVSNDQGTKTLKQRREEERKSAEASGDTRAWNSLFMPPDTKITTCGLFSTFHDFDTVCVALGAFNLLENERLTGQHKTTSMFDLKNVVV</sequence>
<dbReference type="InterPro" id="IPR000504">
    <property type="entry name" value="RRM_dom"/>
</dbReference>
<dbReference type="EMBL" id="LXQA010001511">
    <property type="protein sequence ID" value="MCH80807.1"/>
    <property type="molecule type" value="Genomic_DNA"/>
</dbReference>
<protein>
    <submittedName>
        <fullName evidence="4">Multiple RNA-binding domain-containing protein 1-like</fullName>
    </submittedName>
</protein>
<feature type="region of interest" description="Disordered" evidence="2">
    <location>
        <begin position="1"/>
        <end position="127"/>
    </location>
</feature>
<evidence type="ECO:0000256" key="1">
    <source>
        <dbReference type="PROSITE-ProRule" id="PRU00176"/>
    </source>
</evidence>
<dbReference type="SMART" id="SM00360">
    <property type="entry name" value="RRM"/>
    <property type="match status" value="1"/>
</dbReference>
<dbReference type="PROSITE" id="PS50102">
    <property type="entry name" value="RRM"/>
    <property type="match status" value="1"/>
</dbReference>
<dbReference type="InterPro" id="IPR012677">
    <property type="entry name" value="Nucleotide-bd_a/b_plait_sf"/>
</dbReference>
<dbReference type="Gene3D" id="3.30.70.330">
    <property type="match status" value="1"/>
</dbReference>
<dbReference type="Proteomes" id="UP000265520">
    <property type="component" value="Unassembled WGS sequence"/>
</dbReference>
<keyword evidence="5" id="KW-1185">Reference proteome</keyword>
<name>A0A392M0H1_9FABA</name>
<feature type="compositionally biased region" description="Basic and acidic residues" evidence="2">
    <location>
        <begin position="238"/>
        <end position="247"/>
    </location>
</feature>
<dbReference type="AlphaFoldDB" id="A0A392M0H1"/>
<reference evidence="4 5" key="1">
    <citation type="journal article" date="2018" name="Front. Plant Sci.">
        <title>Red Clover (Trifolium pratense) and Zigzag Clover (T. medium) - A Picture of Genomic Similarities and Differences.</title>
        <authorList>
            <person name="Dluhosova J."/>
            <person name="Istvanek J."/>
            <person name="Nedelnik J."/>
            <person name="Repkova J."/>
        </authorList>
    </citation>
    <scope>NUCLEOTIDE SEQUENCE [LARGE SCALE GENOMIC DNA]</scope>
    <source>
        <strain evidence="5">cv. 10/8</strain>
        <tissue evidence="4">Leaf</tissue>
    </source>
</reference>
<accession>A0A392M0H1</accession>
<comment type="caution">
    <text evidence="4">The sequence shown here is derived from an EMBL/GenBank/DDBJ whole genome shotgun (WGS) entry which is preliminary data.</text>
</comment>
<dbReference type="GO" id="GO:0003723">
    <property type="term" value="F:RNA binding"/>
    <property type="evidence" value="ECO:0007669"/>
    <property type="project" value="UniProtKB-UniRule"/>
</dbReference>
<feature type="non-terminal residue" evidence="4">
    <location>
        <position position="1"/>
    </location>
</feature>
<dbReference type="SUPFAM" id="SSF54928">
    <property type="entry name" value="RNA-binding domain, RBD"/>
    <property type="match status" value="1"/>
</dbReference>
<feature type="compositionally biased region" description="Basic and acidic residues" evidence="2">
    <location>
        <begin position="105"/>
        <end position="117"/>
    </location>
</feature>
<feature type="domain" description="RRM" evidence="3">
    <location>
        <begin position="140"/>
        <end position="217"/>
    </location>
</feature>
<keyword evidence="1" id="KW-0694">RNA-binding</keyword>
<evidence type="ECO:0000256" key="2">
    <source>
        <dbReference type="SAM" id="MobiDB-lite"/>
    </source>
</evidence>